<reference evidence="2 3" key="1">
    <citation type="submission" date="2020-05" db="EMBL/GenBank/DDBJ databases">
        <title>Actinomadura verrucosospora NRRL-B18236 (PFL_A860) Genome sequencing and assembly.</title>
        <authorList>
            <person name="Samborskyy M."/>
        </authorList>
    </citation>
    <scope>NUCLEOTIDE SEQUENCE [LARGE SCALE GENOMIC DNA]</scope>
    <source>
        <strain evidence="2 3">NRRL:B18236</strain>
    </source>
</reference>
<keyword evidence="1" id="KW-0732">Signal</keyword>
<feature type="signal peptide" evidence="1">
    <location>
        <begin position="1"/>
        <end position="30"/>
    </location>
</feature>
<dbReference type="Proteomes" id="UP000501240">
    <property type="component" value="Chromosome"/>
</dbReference>
<feature type="chain" id="PRO_5028963354" description="Secreted protein" evidence="1">
    <location>
        <begin position="31"/>
        <end position="74"/>
    </location>
</feature>
<keyword evidence="3" id="KW-1185">Reference proteome</keyword>
<evidence type="ECO:0008006" key="4">
    <source>
        <dbReference type="Google" id="ProtNLM"/>
    </source>
</evidence>
<gene>
    <name evidence="2" type="ORF">ACTIVE_4976</name>
</gene>
<dbReference type="RefSeq" id="WP_173097313.1">
    <property type="nucleotide sequence ID" value="NZ_CP053892.1"/>
</dbReference>
<evidence type="ECO:0000256" key="1">
    <source>
        <dbReference type="SAM" id="SignalP"/>
    </source>
</evidence>
<accession>A0A7D3VUL3</accession>
<organism evidence="2 3">
    <name type="scientific">Actinomadura verrucosospora</name>
    <dbReference type="NCBI Taxonomy" id="46165"/>
    <lineage>
        <taxon>Bacteria</taxon>
        <taxon>Bacillati</taxon>
        <taxon>Actinomycetota</taxon>
        <taxon>Actinomycetes</taxon>
        <taxon>Streptosporangiales</taxon>
        <taxon>Thermomonosporaceae</taxon>
        <taxon>Actinomadura</taxon>
    </lineage>
</organism>
<dbReference type="EMBL" id="CP053892">
    <property type="protein sequence ID" value="QKG23333.1"/>
    <property type="molecule type" value="Genomic_DNA"/>
</dbReference>
<name>A0A7D3VUL3_ACTVE</name>
<evidence type="ECO:0000313" key="2">
    <source>
        <dbReference type="EMBL" id="QKG23333.1"/>
    </source>
</evidence>
<proteinExistence type="predicted"/>
<evidence type="ECO:0000313" key="3">
    <source>
        <dbReference type="Proteomes" id="UP000501240"/>
    </source>
</evidence>
<dbReference type="AlphaFoldDB" id="A0A7D3VUL3"/>
<protein>
    <recommendedName>
        <fullName evidence="4">Secreted protein</fullName>
    </recommendedName>
</protein>
<sequence length="74" mass="8064">MRNIRRKAAVTLTAAAVLAGPVVVSSPAHADIVWGNYKTYSACVKKGKELTPGVWVSYRCTWDSPYWALTLIGP</sequence>